<gene>
    <name evidence="3" type="ORF">DLAC_03758</name>
</gene>
<dbReference type="PANTHER" id="PTHR11842:SF10">
    <property type="entry name" value="MITOTIC SPINDLE ASSEMBLY CHECKPOINT PROTEIN MAD2B"/>
    <property type="match status" value="1"/>
</dbReference>
<accession>A0A152A0R6</accession>
<dbReference type="AlphaFoldDB" id="A0A152A0R6"/>
<dbReference type="InterPro" id="IPR036570">
    <property type="entry name" value="HORMA_dom_sf"/>
</dbReference>
<dbReference type="OMA" id="VACHCIL"/>
<dbReference type="InterPro" id="IPR045091">
    <property type="entry name" value="Mad2-like"/>
</dbReference>
<name>A0A152A0R6_TIELA</name>
<dbReference type="OrthoDB" id="21254at2759"/>
<evidence type="ECO:0000313" key="3">
    <source>
        <dbReference type="EMBL" id="KYQ99809.1"/>
    </source>
</evidence>
<feature type="compositionally biased region" description="Low complexity" evidence="1">
    <location>
        <begin position="1"/>
        <end position="28"/>
    </location>
</feature>
<proteinExistence type="predicted"/>
<dbReference type="GO" id="GO:0016035">
    <property type="term" value="C:zeta DNA polymerase complex"/>
    <property type="evidence" value="ECO:0007669"/>
    <property type="project" value="TreeGrafter"/>
</dbReference>
<dbReference type="SUPFAM" id="SSF56019">
    <property type="entry name" value="The spindle assembly checkpoint protein mad2"/>
    <property type="match status" value="1"/>
</dbReference>
<dbReference type="STRING" id="361077.A0A152A0R6"/>
<dbReference type="PANTHER" id="PTHR11842">
    <property type="entry name" value="MITOTIC SPINDLE ASSEMBLY CHECKPOINT PROTEIN MAD2"/>
    <property type="match status" value="1"/>
</dbReference>
<feature type="region of interest" description="Disordered" evidence="1">
    <location>
        <begin position="1"/>
        <end position="36"/>
    </location>
</feature>
<keyword evidence="4" id="KW-1185">Reference proteome</keyword>
<dbReference type="Proteomes" id="UP000076078">
    <property type="component" value="Unassembled WGS sequence"/>
</dbReference>
<reference evidence="3 4" key="1">
    <citation type="submission" date="2015-12" db="EMBL/GenBank/DDBJ databases">
        <title>Dictyostelia acquired genes for synthesis and detection of signals that induce cell-type specialization by lateral gene transfer from prokaryotes.</title>
        <authorList>
            <person name="Gloeckner G."/>
            <person name="Schaap P."/>
        </authorList>
    </citation>
    <scope>NUCLEOTIDE SEQUENCE [LARGE SCALE GENOMIC DNA]</scope>
    <source>
        <strain evidence="3 4">TK</strain>
    </source>
</reference>
<feature type="domain" description="HORMA" evidence="2">
    <location>
        <begin position="46"/>
        <end position="286"/>
    </location>
</feature>
<evidence type="ECO:0000259" key="2">
    <source>
        <dbReference type="PROSITE" id="PS50815"/>
    </source>
</evidence>
<dbReference type="FunCoup" id="A0A152A0R6">
    <property type="interactions" value="262"/>
</dbReference>
<evidence type="ECO:0000313" key="4">
    <source>
        <dbReference type="Proteomes" id="UP000076078"/>
    </source>
</evidence>
<evidence type="ECO:0000256" key="1">
    <source>
        <dbReference type="SAM" id="MobiDB-lite"/>
    </source>
</evidence>
<dbReference type="PROSITE" id="PS50815">
    <property type="entry name" value="HORMA"/>
    <property type="match status" value="1"/>
</dbReference>
<sequence>MNARNSHTTTTTTTTATSNNNQKSSSTGVGVGPGVITNDSNSVNDNEFSEVILEFIEVAFHAILYIRGVYPSSTFTRSTKYDIPIPISRSDQLSSYISKSLDSIKVALKQRSVMKITLTILNVLDEPIEKYNFEPQFKKSDQNQLNSTDYYFHLRNQHSKPKSNLKELENSFRSYLLKLMSSNSLLSNHLTEDTLKSMENQNNDLKFLIHVQTNSSSSVSNLNKQPINQILNIDPIKQPKLQQQQNSKSFQPTWTLSTVQESTIQTPVIIPLKTMSDGLNTLLAYVEHPM</sequence>
<dbReference type="InterPro" id="IPR003511">
    <property type="entry name" value="HORMA_dom"/>
</dbReference>
<dbReference type="Pfam" id="PF02301">
    <property type="entry name" value="HORMA"/>
    <property type="match status" value="1"/>
</dbReference>
<dbReference type="Gene3D" id="3.30.900.10">
    <property type="entry name" value="HORMA domain"/>
    <property type="match status" value="1"/>
</dbReference>
<protein>
    <submittedName>
        <fullName evidence="3">Mitotic spindle assembly checkpoint protein MAD2B</fullName>
    </submittedName>
</protein>
<dbReference type="EMBL" id="LODT01000020">
    <property type="protein sequence ID" value="KYQ99809.1"/>
    <property type="molecule type" value="Genomic_DNA"/>
</dbReference>
<organism evidence="3 4">
    <name type="scientific">Tieghemostelium lacteum</name>
    <name type="common">Slime mold</name>
    <name type="synonym">Dictyostelium lacteum</name>
    <dbReference type="NCBI Taxonomy" id="361077"/>
    <lineage>
        <taxon>Eukaryota</taxon>
        <taxon>Amoebozoa</taxon>
        <taxon>Evosea</taxon>
        <taxon>Eumycetozoa</taxon>
        <taxon>Dictyostelia</taxon>
        <taxon>Dictyosteliales</taxon>
        <taxon>Raperosteliaceae</taxon>
        <taxon>Tieghemostelium</taxon>
    </lineage>
</organism>
<comment type="caution">
    <text evidence="3">The sequence shown here is derived from an EMBL/GenBank/DDBJ whole genome shotgun (WGS) entry which is preliminary data.</text>
</comment>
<dbReference type="InParanoid" id="A0A152A0R6"/>